<dbReference type="EMBL" id="CP003007">
    <property type="protein sequence ID" value="AEO60488.1"/>
    <property type="molecule type" value="Genomic_DNA"/>
</dbReference>
<evidence type="ECO:0000313" key="2">
    <source>
        <dbReference type="EMBL" id="AEO60488.1"/>
    </source>
</evidence>
<dbReference type="PANTHER" id="PTHR38166">
    <property type="entry name" value="C2H2-TYPE DOMAIN-CONTAINING PROTEIN-RELATED"/>
    <property type="match status" value="1"/>
</dbReference>
<name>G2QMU8_THET4</name>
<feature type="region of interest" description="Disordered" evidence="1">
    <location>
        <begin position="19"/>
        <end position="52"/>
    </location>
</feature>
<dbReference type="OrthoDB" id="4161727at2759"/>
<gene>
    <name evidence="2" type="ORF">MYCTH_2309715</name>
</gene>
<protein>
    <recommendedName>
        <fullName evidence="4">C2H2-type domain-containing protein</fullName>
    </recommendedName>
</protein>
<proteinExistence type="predicted"/>
<dbReference type="GeneID" id="11511524"/>
<dbReference type="STRING" id="573729.G2QMU8"/>
<dbReference type="KEGG" id="mtm:MYCTH_2309715"/>
<dbReference type="AlphaFoldDB" id="G2QMU8"/>
<feature type="region of interest" description="Disordered" evidence="1">
    <location>
        <begin position="131"/>
        <end position="169"/>
    </location>
</feature>
<feature type="compositionally biased region" description="Polar residues" evidence="1">
    <location>
        <begin position="389"/>
        <end position="415"/>
    </location>
</feature>
<dbReference type="VEuPathDB" id="FungiDB:MYCTH_2309715"/>
<feature type="compositionally biased region" description="Polar residues" evidence="1">
    <location>
        <begin position="32"/>
        <end position="42"/>
    </location>
</feature>
<dbReference type="Proteomes" id="UP000007322">
    <property type="component" value="Chromosome 6"/>
</dbReference>
<dbReference type="PANTHER" id="PTHR38166:SF1">
    <property type="entry name" value="C2H2-TYPE DOMAIN-CONTAINING PROTEIN"/>
    <property type="match status" value="1"/>
</dbReference>
<dbReference type="HOGENOM" id="CLU_041050_0_0_1"/>
<keyword evidence="3" id="KW-1185">Reference proteome</keyword>
<accession>G2QMU8</accession>
<evidence type="ECO:0008006" key="4">
    <source>
        <dbReference type="Google" id="ProtNLM"/>
    </source>
</evidence>
<dbReference type="eggNOG" id="ENOG502SX5K">
    <property type="taxonomic scope" value="Eukaryota"/>
</dbReference>
<reference evidence="2 3" key="1">
    <citation type="journal article" date="2011" name="Nat. Biotechnol.">
        <title>Comparative genomic analysis of the thermophilic biomass-degrading fungi Myceliophthora thermophila and Thielavia terrestris.</title>
        <authorList>
            <person name="Berka R.M."/>
            <person name="Grigoriev I.V."/>
            <person name="Otillar R."/>
            <person name="Salamov A."/>
            <person name="Grimwood J."/>
            <person name="Reid I."/>
            <person name="Ishmael N."/>
            <person name="John T."/>
            <person name="Darmond C."/>
            <person name="Moisan M.-C."/>
            <person name="Henrissat B."/>
            <person name="Coutinho P.M."/>
            <person name="Lombard V."/>
            <person name="Natvig D.O."/>
            <person name="Lindquist E."/>
            <person name="Schmutz J."/>
            <person name="Lucas S."/>
            <person name="Harris P."/>
            <person name="Powlowski J."/>
            <person name="Bellemare A."/>
            <person name="Taylor D."/>
            <person name="Butler G."/>
            <person name="de Vries R.P."/>
            <person name="Allijn I.E."/>
            <person name="van den Brink J."/>
            <person name="Ushinsky S."/>
            <person name="Storms R."/>
            <person name="Powell A.J."/>
            <person name="Paulsen I.T."/>
            <person name="Elbourne L.D.H."/>
            <person name="Baker S.E."/>
            <person name="Magnuson J."/>
            <person name="LaBoissiere S."/>
            <person name="Clutterbuck A.J."/>
            <person name="Martinez D."/>
            <person name="Wogulis M."/>
            <person name="de Leon A.L."/>
            <person name="Rey M.W."/>
            <person name="Tsang A."/>
        </authorList>
    </citation>
    <scope>NUCLEOTIDE SEQUENCE [LARGE SCALE GENOMIC DNA]</scope>
    <source>
        <strain evidence="3">ATCC 42464 / BCRC 31852 / DSM 1799</strain>
    </source>
</reference>
<sequence length="510" mass="56335">MGSTPEWATGTWRSEVSARLQAARGSRGPPVRTSSNVTTNANVERGSEGPSSAITSLRDFLSAVPRPDTVTGAFSSDSAFESPTVAAPDFHGSPYATNLALAASASHVPATEPQPNEERGLLRVNQNVKRAASPEFSSPDGLLEVEQETDGDGRRKKSKRSSNAAVQGGRGLPKFACPYFKRNPRKYRKWTSCPGPGWDEVHRVKTHLYRRHPLPIQCPRCWEPFKTDAQLQAHLQQNPPCPIQSNRTLQEGFTKDQEKKLRSRKKTHADMTDEEKWREIYMILFPDDDPDTIPSPYYSESEDGGDNHNSGLSGELEDYATFIRREMPTLVRRELETLFREEYPDIEERIRPRVADIVLSLQPRLLSLYRQSQMPLSEYGPQQHAETGRTASGSEPTLTPLLSQGTDPGSGSEPHSTPDMVVGASNITLDELEAQLGLGASGLGIQWNSIGPVPQVPPIQPPEGDVGLALDSFDWDYDFDKWLNPALFMPPVGGNYTAGPSARAQRHNRG</sequence>
<dbReference type="RefSeq" id="XP_003665733.1">
    <property type="nucleotide sequence ID" value="XM_003665685.1"/>
</dbReference>
<organism evidence="2 3">
    <name type="scientific">Thermothelomyces thermophilus (strain ATCC 42464 / BCRC 31852 / DSM 1799)</name>
    <name type="common">Sporotrichum thermophile</name>
    <dbReference type="NCBI Taxonomy" id="573729"/>
    <lineage>
        <taxon>Eukaryota</taxon>
        <taxon>Fungi</taxon>
        <taxon>Dikarya</taxon>
        <taxon>Ascomycota</taxon>
        <taxon>Pezizomycotina</taxon>
        <taxon>Sordariomycetes</taxon>
        <taxon>Sordariomycetidae</taxon>
        <taxon>Sordariales</taxon>
        <taxon>Chaetomiaceae</taxon>
        <taxon>Thermothelomyces</taxon>
    </lineage>
</organism>
<evidence type="ECO:0000256" key="1">
    <source>
        <dbReference type="SAM" id="MobiDB-lite"/>
    </source>
</evidence>
<feature type="region of interest" description="Disordered" evidence="1">
    <location>
        <begin position="377"/>
        <end position="420"/>
    </location>
</feature>
<dbReference type="InParanoid" id="G2QMU8"/>
<feature type="region of interest" description="Disordered" evidence="1">
    <location>
        <begin position="291"/>
        <end position="313"/>
    </location>
</feature>
<evidence type="ECO:0000313" key="3">
    <source>
        <dbReference type="Proteomes" id="UP000007322"/>
    </source>
</evidence>